<dbReference type="InterPro" id="IPR009465">
    <property type="entry name" value="Spondin_N"/>
</dbReference>
<evidence type="ECO:0000256" key="1">
    <source>
        <dbReference type="SAM" id="SignalP"/>
    </source>
</evidence>
<feature type="chain" id="PRO_5040948504" evidence="1">
    <location>
        <begin position="27"/>
        <end position="241"/>
    </location>
</feature>
<dbReference type="Pfam" id="PF06468">
    <property type="entry name" value="Spond_N"/>
    <property type="match status" value="1"/>
</dbReference>
<keyword evidence="4" id="KW-1185">Reference proteome</keyword>
<protein>
    <submittedName>
        <fullName evidence="3">Spondin domain-containing protein</fullName>
    </submittedName>
</protein>
<reference evidence="3" key="1">
    <citation type="submission" date="2022-01" db="EMBL/GenBank/DDBJ databases">
        <title>Whole genome-based taxonomy of the Shewanellaceae.</title>
        <authorList>
            <person name="Martin-Rodriguez A.J."/>
        </authorList>
    </citation>
    <scope>NUCLEOTIDE SEQUENCE</scope>
    <source>
        <strain evidence="3">DSM 16422</strain>
    </source>
</reference>
<dbReference type="NCBIfam" id="NF038123">
    <property type="entry name" value="NF038123_dom"/>
    <property type="match status" value="1"/>
</dbReference>
<evidence type="ECO:0000313" key="3">
    <source>
        <dbReference type="EMBL" id="MCL1142156.1"/>
    </source>
</evidence>
<name>A0A9X2CJM1_9GAMM</name>
<organism evidence="3 4">
    <name type="scientific">Shewanella gaetbuli</name>
    <dbReference type="NCBI Taxonomy" id="220752"/>
    <lineage>
        <taxon>Bacteria</taxon>
        <taxon>Pseudomonadati</taxon>
        <taxon>Pseudomonadota</taxon>
        <taxon>Gammaproteobacteria</taxon>
        <taxon>Alteromonadales</taxon>
        <taxon>Shewanellaceae</taxon>
        <taxon>Shewanella</taxon>
    </lineage>
</organism>
<dbReference type="Gene3D" id="2.60.40.2130">
    <property type="entry name" value="F-spondin domain"/>
    <property type="match status" value="1"/>
</dbReference>
<comment type="caution">
    <text evidence="3">The sequence shown here is derived from an EMBL/GenBank/DDBJ whole genome shotgun (WGS) entry which is preliminary data.</text>
</comment>
<keyword evidence="1" id="KW-0732">Signal</keyword>
<accession>A0A9X2CJM1</accession>
<dbReference type="PROSITE" id="PS51257">
    <property type="entry name" value="PROKAR_LIPOPROTEIN"/>
    <property type="match status" value="1"/>
</dbReference>
<dbReference type="EMBL" id="JAKIKP010000003">
    <property type="protein sequence ID" value="MCL1142156.1"/>
    <property type="molecule type" value="Genomic_DNA"/>
</dbReference>
<evidence type="ECO:0000259" key="2">
    <source>
        <dbReference type="Pfam" id="PF06468"/>
    </source>
</evidence>
<feature type="signal peptide" evidence="1">
    <location>
        <begin position="1"/>
        <end position="26"/>
    </location>
</feature>
<dbReference type="Proteomes" id="UP001139333">
    <property type="component" value="Unassembled WGS sequence"/>
</dbReference>
<sequence length="241" mass="25383">MKRTDLTFKPSLVAIVLATTLLSACGDDNDNMPPVESTPPAAVMQTFTVTVTNLTANQPLSPVFLAAHNAETYLWKVGQPASVAIEMIAEGGDASGLEALENLTASVTGTNPILPGMSETLTLSVEESAVANISLASMLGNTNDGFTGVNSYNIAGMEVDAPIMMRRMAYDAGTEVNSEAKGTIPGPADEGEGFNEQRDDINFVHGHPGVISQYDGLADSVLMPSHRFDNPVVAIKIVRTE</sequence>
<gene>
    <name evidence="3" type="ORF">L2672_05545</name>
</gene>
<feature type="domain" description="Spondin" evidence="2">
    <location>
        <begin position="60"/>
        <end position="175"/>
    </location>
</feature>
<dbReference type="AlphaFoldDB" id="A0A9X2CJM1"/>
<evidence type="ECO:0000313" key="4">
    <source>
        <dbReference type="Proteomes" id="UP001139333"/>
    </source>
</evidence>
<proteinExistence type="predicted"/>
<dbReference type="InterPro" id="IPR038678">
    <property type="entry name" value="Spondin_N_sf"/>
</dbReference>
<dbReference type="RefSeq" id="WP_248994841.1">
    <property type="nucleotide sequence ID" value="NZ_JAKIKP010000003.1"/>
</dbReference>